<protein>
    <recommendedName>
        <fullName evidence="1">JmjC domain-containing protein</fullName>
    </recommendedName>
</protein>
<keyword evidence="3" id="KW-1185">Reference proteome</keyword>
<dbReference type="AlphaFoldDB" id="A0A8J5Y0N0"/>
<comment type="caution">
    <text evidence="2">The sequence shown here is derived from an EMBL/GenBank/DDBJ whole genome shotgun (WGS) entry which is preliminary data.</text>
</comment>
<proteinExistence type="predicted"/>
<evidence type="ECO:0000313" key="2">
    <source>
        <dbReference type="EMBL" id="KAG8469105.1"/>
    </source>
</evidence>
<dbReference type="InterPro" id="IPR014710">
    <property type="entry name" value="RmlC-like_jellyroll"/>
</dbReference>
<dbReference type="PANTHER" id="PTHR12461">
    <property type="entry name" value="HYPOXIA-INDUCIBLE FACTOR 1 ALPHA INHIBITOR-RELATED"/>
    <property type="match status" value="1"/>
</dbReference>
<dbReference type="SUPFAM" id="SSF51197">
    <property type="entry name" value="Clavaminate synthase-like"/>
    <property type="match status" value="1"/>
</dbReference>
<organism evidence="2 3">
    <name type="scientific">Diacronema lutheri</name>
    <name type="common">Unicellular marine alga</name>
    <name type="synonym">Monochrysis lutheri</name>
    <dbReference type="NCBI Taxonomy" id="2081491"/>
    <lineage>
        <taxon>Eukaryota</taxon>
        <taxon>Haptista</taxon>
        <taxon>Haptophyta</taxon>
        <taxon>Pavlovophyceae</taxon>
        <taxon>Pavlovales</taxon>
        <taxon>Pavlovaceae</taxon>
        <taxon>Diacronema</taxon>
    </lineage>
</organism>
<dbReference type="PROSITE" id="PS51184">
    <property type="entry name" value="JMJC"/>
    <property type="match status" value="1"/>
</dbReference>
<reference evidence="2" key="1">
    <citation type="submission" date="2021-05" db="EMBL/GenBank/DDBJ databases">
        <title>The genome of the haptophyte Pavlova lutheri (Diacronema luteri, Pavlovales) - a model for lipid biosynthesis in eukaryotic algae.</title>
        <authorList>
            <person name="Hulatt C.J."/>
            <person name="Posewitz M.C."/>
        </authorList>
    </citation>
    <scope>NUCLEOTIDE SEQUENCE</scope>
    <source>
        <strain evidence="2">NIVA-4/92</strain>
    </source>
</reference>
<dbReference type="OrthoDB" id="415358at2759"/>
<evidence type="ECO:0000313" key="3">
    <source>
        <dbReference type="Proteomes" id="UP000751190"/>
    </source>
</evidence>
<evidence type="ECO:0000259" key="1">
    <source>
        <dbReference type="PROSITE" id="PS51184"/>
    </source>
</evidence>
<dbReference type="InterPro" id="IPR003347">
    <property type="entry name" value="JmjC_dom"/>
</dbReference>
<accession>A0A8J5Y0N0</accession>
<dbReference type="Proteomes" id="UP000751190">
    <property type="component" value="Unassembled WGS sequence"/>
</dbReference>
<name>A0A8J5Y0N0_DIALT</name>
<gene>
    <name evidence="2" type="ORF">KFE25_007623</name>
</gene>
<feature type="domain" description="JmjC" evidence="1">
    <location>
        <begin position="86"/>
        <end position="237"/>
    </location>
</feature>
<sequence length="404" mass="42976">MAVDDDALRSAIRGRSPLIVRGGCARWRAARLWTSAHLRAAEPDALVDVQLLADGELSGAAGAQAVARMRFAAQFLGDAATRAATLYLAQCDLDDELPALAREAPALPPFGARALRGVRARRLLWLNRAARVRSALHYDGYDSVLCCLRGRKALALLPPRAAAGARVRARAPHGLSPNHAEPHAFDANCALEAGDCVFIPQGWWHQVESEMNTLAISYWFAAPGTRALHAALGRNASCSAAPFVLREAARAVVQDEQRRRLDALARRALPGGSAPPSPAALAHALSRAPPATRTALLWAACPRALAAALLQLARQRARNWVARWVARGGARAAYALTVKLDEAGRGACAHGAAPALSDVLFAGARGHAVRALIVARADAYCERVGRTVLLRTLGIPEKKKGRGM</sequence>
<dbReference type="Gene3D" id="2.60.120.10">
    <property type="entry name" value="Jelly Rolls"/>
    <property type="match status" value="1"/>
</dbReference>
<dbReference type="PANTHER" id="PTHR12461:SF105">
    <property type="entry name" value="HYPOXIA-INDUCIBLE FACTOR 1-ALPHA INHIBITOR"/>
    <property type="match status" value="1"/>
</dbReference>
<dbReference type="Pfam" id="PF13621">
    <property type="entry name" value="Cupin_8"/>
    <property type="match status" value="1"/>
</dbReference>
<dbReference type="EMBL" id="JAGTXO010000003">
    <property type="protein sequence ID" value="KAG8469105.1"/>
    <property type="molecule type" value="Genomic_DNA"/>
</dbReference>
<dbReference type="InterPro" id="IPR041667">
    <property type="entry name" value="Cupin_8"/>
</dbReference>